<dbReference type="eggNOG" id="COG4682">
    <property type="taxonomic scope" value="Bacteria"/>
</dbReference>
<evidence type="ECO:0000259" key="2">
    <source>
        <dbReference type="Pfam" id="PF05360"/>
    </source>
</evidence>
<protein>
    <recommendedName>
        <fullName evidence="2">YiaAB two helix domain-containing protein</fullName>
    </recommendedName>
</protein>
<feature type="transmembrane region" description="Helical" evidence="1">
    <location>
        <begin position="12"/>
        <end position="33"/>
    </location>
</feature>
<evidence type="ECO:0000313" key="3">
    <source>
        <dbReference type="EMBL" id="EWH11787.1"/>
    </source>
</evidence>
<evidence type="ECO:0000256" key="1">
    <source>
        <dbReference type="SAM" id="Phobius"/>
    </source>
</evidence>
<feature type="transmembrane region" description="Helical" evidence="1">
    <location>
        <begin position="45"/>
        <end position="65"/>
    </location>
</feature>
<feature type="transmembrane region" description="Helical" evidence="1">
    <location>
        <begin position="108"/>
        <end position="124"/>
    </location>
</feature>
<keyword evidence="4" id="KW-1185">Reference proteome</keyword>
<dbReference type="PANTHER" id="PTHR37290:SF1">
    <property type="entry name" value="INNER MEMBRANE PROTEIN YIAA"/>
    <property type="match status" value="1"/>
</dbReference>
<dbReference type="Pfam" id="PF05360">
    <property type="entry name" value="YiaAB"/>
    <property type="match status" value="2"/>
</dbReference>
<feature type="domain" description="YiaAB two helix" evidence="2">
    <location>
        <begin position="78"/>
        <end position="130"/>
    </location>
</feature>
<comment type="caution">
    <text evidence="3">The sequence shown here is derived from an EMBL/GenBank/DDBJ whole genome shotgun (WGS) entry which is preliminary data.</text>
</comment>
<dbReference type="AlphaFoldDB" id="W7QRZ4"/>
<sequence length="144" mass="15743">MTNSITQVTKPTSAYKLASIVALLLGSVSYSIGLINADLQLNEKGYFLIILLYGLFAFVSVQKSVRDKIEGMPVSKVYNIICWASVGIVLLLMTIGLFNAPLALSEKGFFAMSFVLSLFAAVTVQKNIRDNLLVDEVTELEQSN</sequence>
<keyword evidence="1" id="KW-0472">Membrane</keyword>
<dbReference type="InterPro" id="IPR038972">
    <property type="entry name" value="YiaA-like"/>
</dbReference>
<dbReference type="GO" id="GO:0005886">
    <property type="term" value="C:plasma membrane"/>
    <property type="evidence" value="ECO:0007669"/>
    <property type="project" value="TreeGrafter"/>
</dbReference>
<accession>W7QRZ4</accession>
<feature type="domain" description="YiaAB two helix" evidence="2">
    <location>
        <begin position="15"/>
        <end position="67"/>
    </location>
</feature>
<gene>
    <name evidence="3" type="ORF">DS2_03150</name>
</gene>
<dbReference type="InterPro" id="IPR008024">
    <property type="entry name" value="YiaAB"/>
</dbReference>
<keyword evidence="1" id="KW-0812">Transmembrane</keyword>
<dbReference type="RefSeq" id="WP_035013161.1">
    <property type="nucleotide sequence ID" value="NZ_ARZY01000003.1"/>
</dbReference>
<dbReference type="GO" id="GO:0006974">
    <property type="term" value="P:DNA damage response"/>
    <property type="evidence" value="ECO:0007669"/>
    <property type="project" value="TreeGrafter"/>
</dbReference>
<organism evidence="3 4">
    <name type="scientific">Catenovulum agarivorans DS-2</name>
    <dbReference type="NCBI Taxonomy" id="1328313"/>
    <lineage>
        <taxon>Bacteria</taxon>
        <taxon>Pseudomonadati</taxon>
        <taxon>Pseudomonadota</taxon>
        <taxon>Gammaproteobacteria</taxon>
        <taxon>Alteromonadales</taxon>
        <taxon>Alteromonadaceae</taxon>
        <taxon>Catenovulum</taxon>
    </lineage>
</organism>
<dbReference type="Proteomes" id="UP000019276">
    <property type="component" value="Unassembled WGS sequence"/>
</dbReference>
<evidence type="ECO:0000313" key="4">
    <source>
        <dbReference type="Proteomes" id="UP000019276"/>
    </source>
</evidence>
<keyword evidence="1" id="KW-1133">Transmembrane helix</keyword>
<dbReference type="NCBIfam" id="NF008482">
    <property type="entry name" value="PRK11383.1"/>
    <property type="match status" value="1"/>
</dbReference>
<feature type="transmembrane region" description="Helical" evidence="1">
    <location>
        <begin position="77"/>
        <end position="102"/>
    </location>
</feature>
<proteinExistence type="predicted"/>
<name>W7QRZ4_9ALTE</name>
<dbReference type="EMBL" id="ARZY01000003">
    <property type="protein sequence ID" value="EWH11787.1"/>
    <property type="molecule type" value="Genomic_DNA"/>
</dbReference>
<dbReference type="PANTHER" id="PTHR37290">
    <property type="entry name" value="INNER MEMBRANE PROTEIN YIAA-RELATED"/>
    <property type="match status" value="1"/>
</dbReference>
<reference evidence="3 4" key="1">
    <citation type="journal article" date="2014" name="Genome Announc.">
        <title>Draft Genome Sequence of the Agar-Degrading Bacterium Catenovulum sp. Strain DS-2, Isolated from Intestines of Haliotis diversicolor.</title>
        <authorList>
            <person name="Shan D."/>
            <person name="Li X."/>
            <person name="Gu Z."/>
            <person name="Wei G."/>
            <person name="Gao Z."/>
            <person name="Shao Z."/>
        </authorList>
    </citation>
    <scope>NUCLEOTIDE SEQUENCE [LARGE SCALE GENOMIC DNA]</scope>
    <source>
        <strain evidence="3 4">DS-2</strain>
    </source>
</reference>
<dbReference type="STRING" id="1328313.DS2_03150"/>